<sequence length="17" mass="1830">MCKGKSNSSNSTKKLNC</sequence>
<accession>A0A0A9F4A2</accession>
<name>A0A0A9F4A2_ARUDO</name>
<proteinExistence type="predicted"/>
<evidence type="ECO:0000313" key="1">
    <source>
        <dbReference type="EMBL" id="JAE07875.1"/>
    </source>
</evidence>
<reference evidence="1" key="2">
    <citation type="journal article" date="2015" name="Data Brief">
        <title>Shoot transcriptome of the giant reed, Arundo donax.</title>
        <authorList>
            <person name="Barrero R.A."/>
            <person name="Guerrero F.D."/>
            <person name="Moolhuijzen P."/>
            <person name="Goolsby J.A."/>
            <person name="Tidwell J."/>
            <person name="Bellgard S.E."/>
            <person name="Bellgard M.I."/>
        </authorList>
    </citation>
    <scope>NUCLEOTIDE SEQUENCE</scope>
    <source>
        <tissue evidence="1">Shoot tissue taken approximately 20 cm above the soil surface</tissue>
    </source>
</reference>
<reference evidence="1" key="1">
    <citation type="submission" date="2014-09" db="EMBL/GenBank/DDBJ databases">
        <authorList>
            <person name="Magalhaes I.L.F."/>
            <person name="Oliveira U."/>
            <person name="Santos F.R."/>
            <person name="Vidigal T.H.D.A."/>
            <person name="Brescovit A.D."/>
            <person name="Santos A.J."/>
        </authorList>
    </citation>
    <scope>NUCLEOTIDE SEQUENCE</scope>
    <source>
        <tissue evidence="1">Shoot tissue taken approximately 20 cm above the soil surface</tissue>
    </source>
</reference>
<dbReference type="AlphaFoldDB" id="A0A0A9F4A2"/>
<organism evidence="1">
    <name type="scientific">Arundo donax</name>
    <name type="common">Giant reed</name>
    <name type="synonym">Donax arundinaceus</name>
    <dbReference type="NCBI Taxonomy" id="35708"/>
    <lineage>
        <taxon>Eukaryota</taxon>
        <taxon>Viridiplantae</taxon>
        <taxon>Streptophyta</taxon>
        <taxon>Embryophyta</taxon>
        <taxon>Tracheophyta</taxon>
        <taxon>Spermatophyta</taxon>
        <taxon>Magnoliopsida</taxon>
        <taxon>Liliopsida</taxon>
        <taxon>Poales</taxon>
        <taxon>Poaceae</taxon>
        <taxon>PACMAD clade</taxon>
        <taxon>Arundinoideae</taxon>
        <taxon>Arundineae</taxon>
        <taxon>Arundo</taxon>
    </lineage>
</organism>
<dbReference type="EMBL" id="GBRH01190021">
    <property type="protein sequence ID" value="JAE07875.1"/>
    <property type="molecule type" value="Transcribed_RNA"/>
</dbReference>
<protein>
    <submittedName>
        <fullName evidence="1">Uncharacterized protein</fullName>
    </submittedName>
</protein>